<dbReference type="Gene3D" id="2.30.40.10">
    <property type="entry name" value="Urease, subunit C, domain 1"/>
    <property type="match status" value="1"/>
</dbReference>
<feature type="domain" description="Amidohydrolase 3" evidence="2">
    <location>
        <begin position="54"/>
        <end position="525"/>
    </location>
</feature>
<dbReference type="InterPro" id="IPR033932">
    <property type="entry name" value="YtcJ-like"/>
</dbReference>
<evidence type="ECO:0000256" key="1">
    <source>
        <dbReference type="SAM" id="MobiDB-lite"/>
    </source>
</evidence>
<protein>
    <submittedName>
        <fullName evidence="3">Amidohydrolase</fullName>
    </submittedName>
</protein>
<dbReference type="SUPFAM" id="SSF51556">
    <property type="entry name" value="Metallo-dependent hydrolases"/>
    <property type="match status" value="1"/>
</dbReference>
<dbReference type="SUPFAM" id="SSF51338">
    <property type="entry name" value="Composite domain of metallo-dependent hydrolases"/>
    <property type="match status" value="1"/>
</dbReference>
<evidence type="ECO:0000313" key="4">
    <source>
        <dbReference type="Proteomes" id="UP000316609"/>
    </source>
</evidence>
<dbReference type="GO" id="GO:0016810">
    <property type="term" value="F:hydrolase activity, acting on carbon-nitrogen (but not peptide) bonds"/>
    <property type="evidence" value="ECO:0007669"/>
    <property type="project" value="InterPro"/>
</dbReference>
<dbReference type="CDD" id="cd01300">
    <property type="entry name" value="YtcJ_like"/>
    <property type="match status" value="1"/>
</dbReference>
<organism evidence="3 4">
    <name type="scientific">Eiseniibacteriota bacterium</name>
    <dbReference type="NCBI Taxonomy" id="2212470"/>
    <lineage>
        <taxon>Bacteria</taxon>
        <taxon>Candidatus Eiseniibacteriota</taxon>
    </lineage>
</organism>
<keyword evidence="3" id="KW-0378">Hydrolase</keyword>
<evidence type="ECO:0000259" key="2">
    <source>
        <dbReference type="Pfam" id="PF07969"/>
    </source>
</evidence>
<name>A0A538TGD1_UNCEI</name>
<dbReference type="AlphaFoldDB" id="A0A538TGD1"/>
<accession>A0A538TGD1</accession>
<reference evidence="3 4" key="1">
    <citation type="journal article" date="2019" name="Nat. Microbiol.">
        <title>Mediterranean grassland soil C-N compound turnover is dependent on rainfall and depth, and is mediated by genomically divergent microorganisms.</title>
        <authorList>
            <person name="Diamond S."/>
            <person name="Andeer P.F."/>
            <person name="Li Z."/>
            <person name="Crits-Christoph A."/>
            <person name="Burstein D."/>
            <person name="Anantharaman K."/>
            <person name="Lane K.R."/>
            <person name="Thomas B.C."/>
            <person name="Pan C."/>
            <person name="Northen T.R."/>
            <person name="Banfield J.F."/>
        </authorList>
    </citation>
    <scope>NUCLEOTIDE SEQUENCE [LARGE SCALE GENOMIC DNA]</scope>
    <source>
        <strain evidence="3">WS_8</strain>
    </source>
</reference>
<dbReference type="EMBL" id="VBOY01000125">
    <property type="protein sequence ID" value="TMQ62695.1"/>
    <property type="molecule type" value="Genomic_DNA"/>
</dbReference>
<dbReference type="InterPro" id="IPR011059">
    <property type="entry name" value="Metal-dep_hydrolase_composite"/>
</dbReference>
<sequence length="546" mass="58310">MVNKASLLVENARLWSEGAPIASADALAIADGRIAAVGRAADLASWVGPGTRRIDARGSTATPGLVDAHIHLIAWARAAAELPLEGARSAGAVAAAVGDFVRRHPGADAVVGRGWAADGWAEPPERSRLDAVSGTRPVLLHSRDFHSLWVNSEALRRAGVGRSTPDPPGGRLERDAAGEPTGVVREHATRLFSSLLPRHQVERDLALARDAMRRLNAYGVTGIHDFEGAAEQRTLRALARGPGPRLRILSFLARPGFEPARELGLESGWGDDCFRLGGLKLFADGTLGSRTAALLAPYDGTTERGLDLIPPEELRALVAEAVEAGLTPAIHAIGDRAVRSALDAFAAAGRALRSLALPPRIEHAQLVDPRDLGRFARLGVAASMQPTHCISDMDLARAHWGTRLSGAYPWNSLVRGGALLAFGSDAPVEDPSVADGLHAAVTRQRRDLDPSQAFVPAERLTLDEALRSYTETPARLSGTWPRLGRLAASSRADLVVWNEDLHRLSIAELHRVTPAYTVIDGEVVHESPELLEPAARGDRRARAESR</sequence>
<dbReference type="InterPro" id="IPR032466">
    <property type="entry name" value="Metal_Hydrolase"/>
</dbReference>
<dbReference type="Pfam" id="PF07969">
    <property type="entry name" value="Amidohydro_3"/>
    <property type="match status" value="1"/>
</dbReference>
<dbReference type="Gene3D" id="3.10.310.70">
    <property type="match status" value="1"/>
</dbReference>
<evidence type="ECO:0000313" key="3">
    <source>
        <dbReference type="EMBL" id="TMQ62695.1"/>
    </source>
</evidence>
<dbReference type="PANTHER" id="PTHR22642">
    <property type="entry name" value="IMIDAZOLONEPROPIONASE"/>
    <property type="match status" value="1"/>
</dbReference>
<feature type="region of interest" description="Disordered" evidence="1">
    <location>
        <begin position="159"/>
        <end position="180"/>
    </location>
</feature>
<dbReference type="Proteomes" id="UP000316609">
    <property type="component" value="Unassembled WGS sequence"/>
</dbReference>
<proteinExistence type="predicted"/>
<comment type="caution">
    <text evidence="3">The sequence shown here is derived from an EMBL/GenBank/DDBJ whole genome shotgun (WGS) entry which is preliminary data.</text>
</comment>
<dbReference type="InterPro" id="IPR013108">
    <property type="entry name" value="Amidohydro_3"/>
</dbReference>
<dbReference type="PANTHER" id="PTHR22642:SF2">
    <property type="entry name" value="PROTEIN LONG AFTER FAR-RED 3"/>
    <property type="match status" value="1"/>
</dbReference>
<gene>
    <name evidence="3" type="ORF">E6K78_11350</name>
</gene>
<dbReference type="Gene3D" id="3.20.20.140">
    <property type="entry name" value="Metal-dependent hydrolases"/>
    <property type="match status" value="1"/>
</dbReference>